<dbReference type="NCBIfam" id="NF002747">
    <property type="entry name" value="PRK02759.1"/>
    <property type="match status" value="1"/>
</dbReference>
<evidence type="ECO:0000256" key="9">
    <source>
        <dbReference type="ARBA" id="ARBA00022605"/>
    </source>
</evidence>
<dbReference type="NCBIfam" id="TIGR03188">
    <property type="entry name" value="histidine_hisI"/>
    <property type="match status" value="1"/>
</dbReference>
<keyword evidence="8 15" id="KW-0963">Cytoplasm</keyword>
<dbReference type="FunFam" id="3.10.20.810:FF:000001">
    <property type="entry name" value="Histidine biosynthesis bifunctional protein HisIE"/>
    <property type="match status" value="1"/>
</dbReference>
<dbReference type="PANTHER" id="PTHR42945">
    <property type="entry name" value="HISTIDINE BIOSYNTHESIS BIFUNCTIONAL PROTEIN"/>
    <property type="match status" value="1"/>
</dbReference>
<dbReference type="Gene3D" id="3.10.20.810">
    <property type="entry name" value="Phosphoribosyl-AMP cyclohydrolase"/>
    <property type="match status" value="1"/>
</dbReference>
<dbReference type="UniPathway" id="UPA00031">
    <property type="reaction ID" value="UER00007"/>
</dbReference>
<evidence type="ECO:0000256" key="4">
    <source>
        <dbReference type="ARBA" id="ARBA00005169"/>
    </source>
</evidence>
<sequence length="217" mass="24648">MSMQIQIDQLTFDESGLIPAIIQDATTGDVLMLGYMNQESLTKTLETKETWFFSRSRQTLWNKGATSGNRQTVQSIAFDCDVDSLLIQVDPQGPACHTGEPTCFYRDLFTNKNKSVNRNVVHDVTNKIKQRRENPVDGAYTTYLFNEGIDKVLKKVGEETSEVIIGAKNNDKQEVVWEIADLTYHTLVLMEMLGVSINDIKAELNERHIQKEGNQRE</sequence>
<proteinExistence type="inferred from homology"/>
<keyword evidence="13 15" id="KW-0368">Histidine biosynthesis</keyword>
<evidence type="ECO:0000259" key="16">
    <source>
        <dbReference type="Pfam" id="PF01502"/>
    </source>
</evidence>
<dbReference type="KEGG" id="vil:CFK37_04150"/>
<dbReference type="InterPro" id="IPR002496">
    <property type="entry name" value="PRib_AMP_CycHydrolase_dom"/>
</dbReference>
<dbReference type="RefSeq" id="WP_089060699.1">
    <property type="nucleotide sequence ID" value="NZ_CP022315.1"/>
</dbReference>
<evidence type="ECO:0000256" key="13">
    <source>
        <dbReference type="ARBA" id="ARBA00023102"/>
    </source>
</evidence>
<dbReference type="InterPro" id="IPR008179">
    <property type="entry name" value="HisE"/>
</dbReference>
<reference evidence="17 18" key="1">
    <citation type="submission" date="2017-07" db="EMBL/GenBank/DDBJ databases">
        <title>Virgibacillus sp. LM2416.</title>
        <authorList>
            <person name="Tak E.J."/>
            <person name="Bae J.-W."/>
        </authorList>
    </citation>
    <scope>NUCLEOTIDE SEQUENCE [LARGE SCALE GENOMIC DNA]</scope>
    <source>
        <strain evidence="17 18">LM2416</strain>
    </source>
</reference>
<comment type="catalytic activity">
    <reaction evidence="2 15">
        <text>1-(5-phospho-beta-D-ribosyl)-ATP + H2O = 1-(5-phospho-beta-D-ribosyl)-5'-AMP + diphosphate + H(+)</text>
        <dbReference type="Rhea" id="RHEA:22828"/>
        <dbReference type="ChEBI" id="CHEBI:15377"/>
        <dbReference type="ChEBI" id="CHEBI:15378"/>
        <dbReference type="ChEBI" id="CHEBI:33019"/>
        <dbReference type="ChEBI" id="CHEBI:59457"/>
        <dbReference type="ChEBI" id="CHEBI:73183"/>
        <dbReference type="EC" id="3.6.1.31"/>
    </reaction>
</comment>
<dbReference type="GO" id="GO:0005737">
    <property type="term" value="C:cytoplasm"/>
    <property type="evidence" value="ECO:0007669"/>
    <property type="project" value="UniProtKB-SubCell"/>
</dbReference>
<dbReference type="SUPFAM" id="SSF141734">
    <property type="entry name" value="HisI-like"/>
    <property type="match status" value="1"/>
</dbReference>
<dbReference type="Gene3D" id="1.10.287.1080">
    <property type="entry name" value="MazG-like"/>
    <property type="match status" value="1"/>
</dbReference>
<dbReference type="HAMAP" id="MF_01019">
    <property type="entry name" value="HisIE"/>
    <property type="match status" value="1"/>
</dbReference>
<dbReference type="InterPro" id="IPR023019">
    <property type="entry name" value="His_synth_HisIE"/>
</dbReference>
<dbReference type="InterPro" id="IPR021130">
    <property type="entry name" value="PRib-ATP_PPHydrolase-like"/>
</dbReference>
<dbReference type="AlphaFoldDB" id="A0A220U084"/>
<comment type="subcellular location">
    <subcellularLocation>
        <location evidence="3 15">Cytoplasm</location>
    </subcellularLocation>
</comment>
<evidence type="ECO:0000256" key="10">
    <source>
        <dbReference type="ARBA" id="ARBA00022741"/>
    </source>
</evidence>
<dbReference type="NCBIfam" id="NF000768">
    <property type="entry name" value="PRK00051.1"/>
    <property type="match status" value="1"/>
</dbReference>
<dbReference type="InterPro" id="IPR026660">
    <property type="entry name" value="PRA-CH"/>
</dbReference>
<feature type="region of interest" description="Phosphoribosyl-ATP pyrophosphohydrolase" evidence="15">
    <location>
        <begin position="121"/>
        <end position="217"/>
    </location>
</feature>
<evidence type="ECO:0000256" key="3">
    <source>
        <dbReference type="ARBA" id="ARBA00004496"/>
    </source>
</evidence>
<dbReference type="CDD" id="cd11534">
    <property type="entry name" value="NTP-PPase_HisIE_like"/>
    <property type="match status" value="1"/>
</dbReference>
<dbReference type="GO" id="GO:0005524">
    <property type="term" value="F:ATP binding"/>
    <property type="evidence" value="ECO:0007669"/>
    <property type="project" value="UniProtKB-KW"/>
</dbReference>
<evidence type="ECO:0000256" key="6">
    <source>
        <dbReference type="ARBA" id="ARBA00007731"/>
    </source>
</evidence>
<keyword evidence="9 15" id="KW-0028">Amino-acid biosynthesis</keyword>
<evidence type="ECO:0000256" key="7">
    <source>
        <dbReference type="ARBA" id="ARBA00008299"/>
    </source>
</evidence>
<keyword evidence="11 15" id="KW-0378">Hydrolase</keyword>
<feature type="domain" description="Phosphoribosyl-AMP cyclohydrolase" evidence="16">
    <location>
        <begin position="32"/>
        <end position="105"/>
    </location>
</feature>
<protein>
    <recommendedName>
        <fullName evidence="15">Histidine biosynthesis bifunctional protein HisIE</fullName>
    </recommendedName>
    <domain>
        <recommendedName>
            <fullName evidence="15">Phosphoribosyl-AMP cyclohydrolase</fullName>
            <shortName evidence="15">PRA-CH</shortName>
            <ecNumber evidence="15">3.5.4.19</ecNumber>
        </recommendedName>
    </domain>
    <domain>
        <recommendedName>
            <fullName evidence="15">Phosphoribosyl-ATP pyrophosphatase</fullName>
            <shortName evidence="15">PRA-PH</shortName>
            <ecNumber evidence="15">3.6.1.31</ecNumber>
        </recommendedName>
    </domain>
</protein>
<evidence type="ECO:0000256" key="8">
    <source>
        <dbReference type="ARBA" id="ARBA00022490"/>
    </source>
</evidence>
<dbReference type="EC" id="3.6.1.31" evidence="15"/>
<evidence type="ECO:0000256" key="12">
    <source>
        <dbReference type="ARBA" id="ARBA00022840"/>
    </source>
</evidence>
<name>A0A220U084_9BACI</name>
<dbReference type="GO" id="GO:0004635">
    <property type="term" value="F:phosphoribosyl-AMP cyclohydrolase activity"/>
    <property type="evidence" value="ECO:0007669"/>
    <property type="project" value="UniProtKB-UniRule"/>
</dbReference>
<dbReference type="Pfam" id="PF01502">
    <property type="entry name" value="PRA-CH"/>
    <property type="match status" value="1"/>
</dbReference>
<feature type="region of interest" description="Phosphoribosyl-AMP cyclohydrolase" evidence="15">
    <location>
        <begin position="1"/>
        <end position="120"/>
    </location>
</feature>
<comment type="pathway">
    <text evidence="5 15">Amino-acid biosynthesis; L-histidine biosynthesis; L-histidine from 5-phospho-alpha-D-ribose 1-diphosphate: step 2/9.</text>
</comment>
<dbReference type="EC" id="3.5.4.19" evidence="15"/>
<comment type="similarity">
    <text evidence="6 15">In the C-terminal section; belongs to the PRA-PH family.</text>
</comment>
<evidence type="ECO:0000256" key="14">
    <source>
        <dbReference type="ARBA" id="ARBA00023268"/>
    </source>
</evidence>
<evidence type="ECO:0000256" key="2">
    <source>
        <dbReference type="ARBA" id="ARBA00001460"/>
    </source>
</evidence>
<evidence type="ECO:0000256" key="15">
    <source>
        <dbReference type="HAMAP-Rule" id="MF_01019"/>
    </source>
</evidence>
<dbReference type="Proteomes" id="UP000198312">
    <property type="component" value="Chromosome"/>
</dbReference>
<comment type="catalytic activity">
    <reaction evidence="1 15">
        <text>1-(5-phospho-beta-D-ribosyl)-5'-AMP + H2O = 1-(5-phospho-beta-D-ribosyl)-5-[(5-phospho-beta-D-ribosylamino)methylideneamino]imidazole-4-carboxamide</text>
        <dbReference type="Rhea" id="RHEA:20049"/>
        <dbReference type="ChEBI" id="CHEBI:15377"/>
        <dbReference type="ChEBI" id="CHEBI:58435"/>
        <dbReference type="ChEBI" id="CHEBI:59457"/>
        <dbReference type="EC" id="3.5.4.19"/>
    </reaction>
</comment>
<organism evidence="17 18">
    <name type="scientific">Virgibacillus phasianinus</name>
    <dbReference type="NCBI Taxonomy" id="2017483"/>
    <lineage>
        <taxon>Bacteria</taxon>
        <taxon>Bacillati</taxon>
        <taxon>Bacillota</taxon>
        <taxon>Bacilli</taxon>
        <taxon>Bacillales</taxon>
        <taxon>Bacillaceae</taxon>
        <taxon>Virgibacillus</taxon>
    </lineage>
</organism>
<gene>
    <name evidence="15" type="primary">hisI</name>
    <name evidence="15" type="synonym">hisIE</name>
    <name evidence="17" type="ORF">CFK37_04150</name>
</gene>
<dbReference type="GO" id="GO:0000105">
    <property type="term" value="P:L-histidine biosynthetic process"/>
    <property type="evidence" value="ECO:0007669"/>
    <property type="project" value="UniProtKB-UniRule"/>
</dbReference>
<evidence type="ECO:0000313" key="17">
    <source>
        <dbReference type="EMBL" id="ASK61422.1"/>
    </source>
</evidence>
<evidence type="ECO:0000313" key="18">
    <source>
        <dbReference type="Proteomes" id="UP000198312"/>
    </source>
</evidence>
<dbReference type="HAMAP" id="MF_01021">
    <property type="entry name" value="HisI"/>
    <property type="match status" value="1"/>
</dbReference>
<keyword evidence="12 15" id="KW-0067">ATP-binding</keyword>
<dbReference type="PANTHER" id="PTHR42945:SF9">
    <property type="entry name" value="HISTIDINE BIOSYNTHESIS BIFUNCTIONAL PROTEIN HISIE"/>
    <property type="match status" value="1"/>
</dbReference>
<evidence type="ECO:0000256" key="11">
    <source>
        <dbReference type="ARBA" id="ARBA00022801"/>
    </source>
</evidence>
<dbReference type="HAMAP" id="MF_01020">
    <property type="entry name" value="HisE"/>
    <property type="match status" value="1"/>
</dbReference>
<dbReference type="InterPro" id="IPR038019">
    <property type="entry name" value="PRib_AMP_CycHydrolase_sf"/>
</dbReference>
<accession>A0A220U084</accession>
<dbReference type="OrthoDB" id="9795769at2"/>
<dbReference type="GO" id="GO:0004636">
    <property type="term" value="F:phosphoribosyl-ATP diphosphatase activity"/>
    <property type="evidence" value="ECO:0007669"/>
    <property type="project" value="UniProtKB-UniRule"/>
</dbReference>
<keyword evidence="14 15" id="KW-0511">Multifunctional enzyme</keyword>
<comment type="pathway">
    <text evidence="4 15">Amino-acid biosynthesis; L-histidine biosynthesis; L-histidine from 5-phospho-alpha-D-ribose 1-diphosphate: step 3/9.</text>
</comment>
<keyword evidence="18" id="KW-1185">Reference proteome</keyword>
<dbReference type="SUPFAM" id="SSF101386">
    <property type="entry name" value="all-alpha NTP pyrophosphatases"/>
    <property type="match status" value="1"/>
</dbReference>
<comment type="similarity">
    <text evidence="7 15">In the N-terminal section; belongs to the PRA-CH family.</text>
</comment>
<keyword evidence="10 15" id="KW-0547">Nucleotide-binding</keyword>
<evidence type="ECO:0000256" key="1">
    <source>
        <dbReference type="ARBA" id="ARBA00000024"/>
    </source>
</evidence>
<dbReference type="Pfam" id="PF01503">
    <property type="entry name" value="PRA-PH"/>
    <property type="match status" value="1"/>
</dbReference>
<dbReference type="EMBL" id="CP022315">
    <property type="protein sequence ID" value="ASK61422.1"/>
    <property type="molecule type" value="Genomic_DNA"/>
</dbReference>
<evidence type="ECO:0000256" key="5">
    <source>
        <dbReference type="ARBA" id="ARBA00005204"/>
    </source>
</evidence>